<comment type="caution">
    <text evidence="1">The sequence shown here is derived from an EMBL/GenBank/DDBJ whole genome shotgun (WGS) entry which is preliminary data.</text>
</comment>
<proteinExistence type="predicted"/>
<gene>
    <name evidence="1" type="ORF">DGG96_09475</name>
</gene>
<dbReference type="AlphaFoldDB" id="A0A317U1P3"/>
<dbReference type="Proteomes" id="UP000247152">
    <property type="component" value="Unassembled WGS sequence"/>
</dbReference>
<name>A0A317U1P3_9GAMM</name>
<protein>
    <submittedName>
        <fullName evidence="1">Uncharacterized protein</fullName>
    </submittedName>
</protein>
<accession>A0A317U1P3</accession>
<sequence>MAYCQERHEDFKDAISFILMPLVEVVPKTALEVKVYLAPNPSDSVKVRITQDVIKGVIHTVSMLHVFYVSVVV</sequence>
<reference evidence="1 2" key="1">
    <citation type="submission" date="2018-05" db="EMBL/GenBank/DDBJ databases">
        <title>Legionella qingyii sp.nov., whole genome shotgun sequence.</title>
        <authorList>
            <person name="Wu H."/>
            <person name="Zhu Q."/>
            <person name="Hu C."/>
        </authorList>
    </citation>
    <scope>NUCLEOTIDE SEQUENCE [LARGE SCALE GENOMIC DNA]</scope>
    <source>
        <strain evidence="1 2">HEB18</strain>
    </source>
</reference>
<organism evidence="1 2">
    <name type="scientific">Legionella qingyii</name>
    <dbReference type="NCBI Taxonomy" id="2184757"/>
    <lineage>
        <taxon>Bacteria</taxon>
        <taxon>Pseudomonadati</taxon>
        <taxon>Pseudomonadota</taxon>
        <taxon>Gammaproteobacteria</taxon>
        <taxon>Legionellales</taxon>
        <taxon>Legionellaceae</taxon>
        <taxon>Legionella</taxon>
    </lineage>
</organism>
<evidence type="ECO:0000313" key="2">
    <source>
        <dbReference type="Proteomes" id="UP000247152"/>
    </source>
</evidence>
<dbReference type="EMBL" id="QHJG01000013">
    <property type="protein sequence ID" value="PWY55954.1"/>
    <property type="molecule type" value="Genomic_DNA"/>
</dbReference>
<evidence type="ECO:0000313" key="1">
    <source>
        <dbReference type="EMBL" id="PWY55954.1"/>
    </source>
</evidence>